<keyword evidence="2" id="KW-1185">Reference proteome</keyword>
<reference evidence="1 2" key="1">
    <citation type="journal article" date="2018" name="Sci. Rep.">
        <title>Genomic signatures of local adaptation to the degree of environmental predictability in rotifers.</title>
        <authorList>
            <person name="Franch-Gras L."/>
            <person name="Hahn C."/>
            <person name="Garcia-Roger E.M."/>
            <person name="Carmona M.J."/>
            <person name="Serra M."/>
            <person name="Gomez A."/>
        </authorList>
    </citation>
    <scope>NUCLEOTIDE SEQUENCE [LARGE SCALE GENOMIC DNA]</scope>
    <source>
        <strain evidence="1">HYR1</strain>
    </source>
</reference>
<dbReference type="AlphaFoldDB" id="A0A3M7R346"/>
<sequence>MIPRSRSLLFKKVTLSSALLSHDLFFKSHFHISSQFESIIINIEHVLFETFSLTPNQNSIEYATFFNKLRLQELIETNEFQKSLLEIDPLIETDLEVTTGSFLLN</sequence>
<organism evidence="1 2">
    <name type="scientific">Brachionus plicatilis</name>
    <name type="common">Marine rotifer</name>
    <name type="synonym">Brachionus muelleri</name>
    <dbReference type="NCBI Taxonomy" id="10195"/>
    <lineage>
        <taxon>Eukaryota</taxon>
        <taxon>Metazoa</taxon>
        <taxon>Spiralia</taxon>
        <taxon>Gnathifera</taxon>
        <taxon>Rotifera</taxon>
        <taxon>Eurotatoria</taxon>
        <taxon>Monogononta</taxon>
        <taxon>Pseudotrocha</taxon>
        <taxon>Ploima</taxon>
        <taxon>Brachionidae</taxon>
        <taxon>Brachionus</taxon>
    </lineage>
</organism>
<dbReference type="Proteomes" id="UP000276133">
    <property type="component" value="Unassembled WGS sequence"/>
</dbReference>
<comment type="caution">
    <text evidence="1">The sequence shown here is derived from an EMBL/GenBank/DDBJ whole genome shotgun (WGS) entry which is preliminary data.</text>
</comment>
<gene>
    <name evidence="1" type="ORF">BpHYR1_051692</name>
</gene>
<dbReference type="EMBL" id="REGN01004324">
    <property type="protein sequence ID" value="RNA18012.1"/>
    <property type="molecule type" value="Genomic_DNA"/>
</dbReference>
<protein>
    <submittedName>
        <fullName evidence="1">Uncharacterized protein</fullName>
    </submittedName>
</protein>
<evidence type="ECO:0000313" key="2">
    <source>
        <dbReference type="Proteomes" id="UP000276133"/>
    </source>
</evidence>
<proteinExistence type="predicted"/>
<name>A0A3M7R346_BRAPC</name>
<accession>A0A3M7R346</accession>
<evidence type="ECO:0000313" key="1">
    <source>
        <dbReference type="EMBL" id="RNA18012.1"/>
    </source>
</evidence>